<sequence length="228" mass="25934">MWRMLLKASCLARFGNFLQGVFSEPMVIMAVYFDQGFNAREYLVCETNVGNKAVEYTTQTFDLTKPEVALHFIFRLHNFISWMKHQGRKFPQGLTSQLHQANFEVNLQRYKPYNGDGNNLRAAKKQTAEKGQGKQKGMFQDQHVRKALQDAGFNLPVLREDANDEWKALNPLPPTMSEAILSDGSRVVLKLLDAHTNGLNILEYLKDLKSSVNHTIELLSSLISLSTK</sequence>
<feature type="chain" id="PRO_5042170045" evidence="1">
    <location>
        <begin position="24"/>
        <end position="228"/>
    </location>
</feature>
<dbReference type="AlphaFoldDB" id="A0AAD4M0T2"/>
<evidence type="ECO:0000313" key="3">
    <source>
        <dbReference type="Proteomes" id="UP001203297"/>
    </source>
</evidence>
<keyword evidence="3" id="KW-1185">Reference proteome</keyword>
<evidence type="ECO:0000313" key="2">
    <source>
        <dbReference type="EMBL" id="KAI0298039.1"/>
    </source>
</evidence>
<accession>A0AAD4M0T2</accession>
<proteinExistence type="predicted"/>
<reference evidence="2" key="1">
    <citation type="journal article" date="2022" name="New Phytol.">
        <title>Evolutionary transition to the ectomycorrhizal habit in the genomes of a hyperdiverse lineage of mushroom-forming fungi.</title>
        <authorList>
            <person name="Looney B."/>
            <person name="Miyauchi S."/>
            <person name="Morin E."/>
            <person name="Drula E."/>
            <person name="Courty P.E."/>
            <person name="Kohler A."/>
            <person name="Kuo A."/>
            <person name="LaButti K."/>
            <person name="Pangilinan J."/>
            <person name="Lipzen A."/>
            <person name="Riley R."/>
            <person name="Andreopoulos W."/>
            <person name="He G."/>
            <person name="Johnson J."/>
            <person name="Nolan M."/>
            <person name="Tritt A."/>
            <person name="Barry K.W."/>
            <person name="Grigoriev I.V."/>
            <person name="Nagy L.G."/>
            <person name="Hibbett D."/>
            <person name="Henrissat B."/>
            <person name="Matheny P.B."/>
            <person name="Labbe J."/>
            <person name="Martin F.M."/>
        </authorList>
    </citation>
    <scope>NUCLEOTIDE SEQUENCE</scope>
    <source>
        <strain evidence="2">BPL690</strain>
    </source>
</reference>
<keyword evidence="1" id="KW-0732">Signal</keyword>
<name>A0AAD4M0T2_9AGAM</name>
<organism evidence="2 3">
    <name type="scientific">Multifurca ochricompacta</name>
    <dbReference type="NCBI Taxonomy" id="376703"/>
    <lineage>
        <taxon>Eukaryota</taxon>
        <taxon>Fungi</taxon>
        <taxon>Dikarya</taxon>
        <taxon>Basidiomycota</taxon>
        <taxon>Agaricomycotina</taxon>
        <taxon>Agaricomycetes</taxon>
        <taxon>Russulales</taxon>
        <taxon>Russulaceae</taxon>
        <taxon>Multifurca</taxon>
    </lineage>
</organism>
<gene>
    <name evidence="2" type="ORF">B0F90DRAFT_838410</name>
</gene>
<protein>
    <submittedName>
        <fullName evidence="2">Uncharacterized protein</fullName>
    </submittedName>
</protein>
<evidence type="ECO:0000256" key="1">
    <source>
        <dbReference type="SAM" id="SignalP"/>
    </source>
</evidence>
<feature type="signal peptide" evidence="1">
    <location>
        <begin position="1"/>
        <end position="23"/>
    </location>
</feature>
<comment type="caution">
    <text evidence="2">The sequence shown here is derived from an EMBL/GenBank/DDBJ whole genome shotgun (WGS) entry which is preliminary data.</text>
</comment>
<dbReference type="Proteomes" id="UP001203297">
    <property type="component" value="Unassembled WGS sequence"/>
</dbReference>
<dbReference type="EMBL" id="WTXG01000031">
    <property type="protein sequence ID" value="KAI0298039.1"/>
    <property type="molecule type" value="Genomic_DNA"/>
</dbReference>